<proteinExistence type="predicted"/>
<keyword evidence="2" id="KW-1185">Reference proteome</keyword>
<dbReference type="Proteomes" id="UP000641025">
    <property type="component" value="Unassembled WGS sequence"/>
</dbReference>
<evidence type="ECO:0000313" key="2">
    <source>
        <dbReference type="Proteomes" id="UP000641025"/>
    </source>
</evidence>
<name>A0ABS0YU00_9BACT</name>
<gene>
    <name evidence="1" type="ORF">JFN90_14790</name>
</gene>
<sequence>MANKATQTKGARWCGQGEQAGSFGGGCRRPGTWGAYGGGCRPGIRLALVALVAWLLLHPYSPCLAAEEPVYHTPLAGEAKRVTFMGQQVDIPAVDRTNMTSITVGASLLAPAQGQSPVIPVAALYHRRITEHSAARAMVAVFVNELDYLRDLGGWDLVAQFDSDTLPVAGRELRDGEEIRGTALYHGVLLGSLGVGWRRPVHPFQVDNDFRVQLVARGGYFYAHPEKDTAPGLWVPPNTPLYGARLRCRYDGLRRNLLELPHQGVAAGFDIDYLHRDRWQGEGGAGDPGNRDYTQVEGHLVAAAGVPGLSERNRLLFSLYGGVTAAGKGDRFNAFRLDGAPFPSEQYDLAWPHYSGVIYDRVLARGYATASAGYRRELAFFLYLSTIGSYIWADRSSAVGNNRVDFDEMHGAAATVAIDSAFVWDSSLYLAWSWESGVMRNGRSGNGVTLIWNKLF</sequence>
<protein>
    <submittedName>
        <fullName evidence="1">Porin</fullName>
    </submittedName>
</protein>
<accession>A0ABS0YU00</accession>
<dbReference type="RefSeq" id="WP_199395896.1">
    <property type="nucleotide sequence ID" value="NZ_JAEMHK010000011.1"/>
</dbReference>
<reference evidence="1 2" key="1">
    <citation type="submission" date="2020-12" db="EMBL/GenBank/DDBJ databases">
        <title>Geomonas sp. Red259, isolated from paddy soil.</title>
        <authorList>
            <person name="Xu Z."/>
            <person name="Zhang Z."/>
            <person name="Masuda Y."/>
            <person name="Itoh H."/>
            <person name="Senoo K."/>
        </authorList>
    </citation>
    <scope>NUCLEOTIDE SEQUENCE [LARGE SCALE GENOMIC DNA]</scope>
    <source>
        <strain evidence="1 2">Red259</strain>
    </source>
</reference>
<organism evidence="1 2">
    <name type="scientific">Geomonas propionica</name>
    <dbReference type="NCBI Taxonomy" id="2798582"/>
    <lineage>
        <taxon>Bacteria</taxon>
        <taxon>Pseudomonadati</taxon>
        <taxon>Thermodesulfobacteriota</taxon>
        <taxon>Desulfuromonadia</taxon>
        <taxon>Geobacterales</taxon>
        <taxon>Geobacteraceae</taxon>
        <taxon>Geomonas</taxon>
    </lineage>
</organism>
<evidence type="ECO:0000313" key="1">
    <source>
        <dbReference type="EMBL" id="MBJ6801399.1"/>
    </source>
</evidence>
<dbReference type="EMBL" id="JAEMHK010000011">
    <property type="protein sequence ID" value="MBJ6801399.1"/>
    <property type="molecule type" value="Genomic_DNA"/>
</dbReference>
<comment type="caution">
    <text evidence="1">The sequence shown here is derived from an EMBL/GenBank/DDBJ whole genome shotgun (WGS) entry which is preliminary data.</text>
</comment>